<name>A0ABQ9X0X6_9EUKA</name>
<feature type="region of interest" description="Disordered" evidence="1">
    <location>
        <begin position="129"/>
        <end position="187"/>
    </location>
</feature>
<keyword evidence="3" id="KW-1185">Reference proteome</keyword>
<organism evidence="2 3">
    <name type="scientific">Blattamonas nauphoetae</name>
    <dbReference type="NCBI Taxonomy" id="2049346"/>
    <lineage>
        <taxon>Eukaryota</taxon>
        <taxon>Metamonada</taxon>
        <taxon>Preaxostyla</taxon>
        <taxon>Oxymonadida</taxon>
        <taxon>Blattamonas</taxon>
    </lineage>
</organism>
<sequence>MIVLISSASQPITTATIEMLRTLIIFCSPKHRLALFKADLIPQLITTLHPQSLPFAETEDIHACLISNITSSFWLATPDSLTQLRIKDRNEQQAVHKTKHAGANKPIACIILLLDRKVSGMNVTITFHIPKSWSGPPDEPKDEPEDPKDPLELEREDPQDKKTMLPEKKTLKQQQRPSIHKQDKSILIHKQDSDWREMILSFMRKDMMKIDQPSQPSNHWDRINPDPVEQ</sequence>
<comment type="caution">
    <text evidence="2">The sequence shown here is derived from an EMBL/GenBank/DDBJ whole genome shotgun (WGS) entry which is preliminary data.</text>
</comment>
<dbReference type="EMBL" id="JARBJD010000321">
    <property type="protein sequence ID" value="KAK2943945.1"/>
    <property type="molecule type" value="Genomic_DNA"/>
</dbReference>
<accession>A0ABQ9X0X6</accession>
<feature type="region of interest" description="Disordered" evidence="1">
    <location>
        <begin position="206"/>
        <end position="230"/>
    </location>
</feature>
<protein>
    <submittedName>
        <fullName evidence="2">Uncharacterized protein</fullName>
    </submittedName>
</protein>
<feature type="compositionally biased region" description="Basic and acidic residues" evidence="1">
    <location>
        <begin position="147"/>
        <end position="170"/>
    </location>
</feature>
<evidence type="ECO:0000256" key="1">
    <source>
        <dbReference type="SAM" id="MobiDB-lite"/>
    </source>
</evidence>
<evidence type="ECO:0000313" key="3">
    <source>
        <dbReference type="Proteomes" id="UP001281761"/>
    </source>
</evidence>
<gene>
    <name evidence="2" type="ORF">BLNAU_21148</name>
</gene>
<dbReference type="Proteomes" id="UP001281761">
    <property type="component" value="Unassembled WGS sequence"/>
</dbReference>
<proteinExistence type="predicted"/>
<reference evidence="2 3" key="1">
    <citation type="journal article" date="2022" name="bioRxiv">
        <title>Genomics of Preaxostyla Flagellates Illuminates Evolutionary Transitions and the Path Towards Mitochondrial Loss.</title>
        <authorList>
            <person name="Novak L.V.F."/>
            <person name="Treitli S.C."/>
            <person name="Pyrih J."/>
            <person name="Halakuc P."/>
            <person name="Pipaliya S.V."/>
            <person name="Vacek V."/>
            <person name="Brzon O."/>
            <person name="Soukal P."/>
            <person name="Eme L."/>
            <person name="Dacks J.B."/>
            <person name="Karnkowska A."/>
            <person name="Elias M."/>
            <person name="Hampl V."/>
        </authorList>
    </citation>
    <scope>NUCLEOTIDE SEQUENCE [LARGE SCALE GENOMIC DNA]</scope>
    <source>
        <strain evidence="2">NAU3</strain>
        <tissue evidence="2">Gut</tissue>
    </source>
</reference>
<evidence type="ECO:0000313" key="2">
    <source>
        <dbReference type="EMBL" id="KAK2943945.1"/>
    </source>
</evidence>